<dbReference type="InterPro" id="IPR047088">
    <property type="entry name" value="ORC5_C"/>
</dbReference>
<evidence type="ECO:0000256" key="1">
    <source>
        <dbReference type="ARBA" id="ARBA00004123"/>
    </source>
</evidence>
<dbReference type="OrthoDB" id="365981at2759"/>
<evidence type="ECO:0000256" key="6">
    <source>
        <dbReference type="ARBA" id="ARBA00023242"/>
    </source>
</evidence>
<dbReference type="Pfam" id="PF14630">
    <property type="entry name" value="ORC5_C"/>
    <property type="match status" value="1"/>
</dbReference>
<comment type="caution">
    <text evidence="10">The sequence shown here is derived from an EMBL/GenBank/DDBJ whole genome shotgun (WGS) entry which is preliminary data.</text>
</comment>
<evidence type="ECO:0000313" key="11">
    <source>
        <dbReference type="Proteomes" id="UP000799439"/>
    </source>
</evidence>
<evidence type="ECO:0008006" key="12">
    <source>
        <dbReference type="Google" id="ProtNLM"/>
    </source>
</evidence>
<accession>A0A9P4MK29</accession>
<evidence type="ECO:0000259" key="8">
    <source>
        <dbReference type="Pfam" id="PF14630"/>
    </source>
</evidence>
<organism evidence="10 11">
    <name type="scientific">Myriangium duriaei CBS 260.36</name>
    <dbReference type="NCBI Taxonomy" id="1168546"/>
    <lineage>
        <taxon>Eukaryota</taxon>
        <taxon>Fungi</taxon>
        <taxon>Dikarya</taxon>
        <taxon>Ascomycota</taxon>
        <taxon>Pezizomycotina</taxon>
        <taxon>Dothideomycetes</taxon>
        <taxon>Dothideomycetidae</taxon>
        <taxon>Myriangiales</taxon>
        <taxon>Myriangiaceae</taxon>
        <taxon>Myriangium</taxon>
    </lineage>
</organism>
<feature type="domain" description="ORC5 lid" evidence="9">
    <location>
        <begin position="221"/>
        <end position="280"/>
    </location>
</feature>
<keyword evidence="3" id="KW-0235">DNA replication</keyword>
<evidence type="ECO:0000256" key="5">
    <source>
        <dbReference type="ARBA" id="ARBA00022840"/>
    </source>
</evidence>
<dbReference type="PANTHER" id="PTHR12705">
    <property type="entry name" value="ORIGIN RECOGNITION COMPLEX SUBUNIT 5"/>
    <property type="match status" value="1"/>
</dbReference>
<name>A0A9P4MK29_9PEZI</name>
<comment type="similarity">
    <text evidence="2">Belongs to the ORC5 family.</text>
</comment>
<comment type="subcellular location">
    <subcellularLocation>
        <location evidence="1">Nucleus</location>
    </subcellularLocation>
</comment>
<dbReference type="EMBL" id="ML996082">
    <property type="protein sequence ID" value="KAF2155848.1"/>
    <property type="molecule type" value="Genomic_DNA"/>
</dbReference>
<dbReference type="Gene3D" id="3.40.50.300">
    <property type="entry name" value="P-loop containing nucleotide triphosphate hydrolases"/>
    <property type="match status" value="1"/>
</dbReference>
<keyword evidence="5" id="KW-0067">ATP-binding</keyword>
<dbReference type="Proteomes" id="UP000799439">
    <property type="component" value="Unassembled WGS sequence"/>
</dbReference>
<dbReference type="InterPro" id="IPR041664">
    <property type="entry name" value="AAA_16"/>
</dbReference>
<feature type="domain" description="Orc1-like AAA ATPase" evidence="7">
    <location>
        <begin position="13"/>
        <end position="155"/>
    </location>
</feature>
<evidence type="ECO:0000256" key="3">
    <source>
        <dbReference type="ARBA" id="ARBA00022705"/>
    </source>
</evidence>
<evidence type="ECO:0000259" key="9">
    <source>
        <dbReference type="Pfam" id="PF21639"/>
    </source>
</evidence>
<dbReference type="PANTHER" id="PTHR12705:SF0">
    <property type="entry name" value="ORIGIN RECOGNITION COMPLEX SUBUNIT 5"/>
    <property type="match status" value="1"/>
</dbReference>
<dbReference type="Pfam" id="PF13191">
    <property type="entry name" value="AAA_16"/>
    <property type="match status" value="1"/>
</dbReference>
<protein>
    <recommendedName>
        <fullName evidence="12">Orc1-like AAA ATPase domain-containing protein</fullName>
    </recommendedName>
</protein>
<feature type="domain" description="Origin recognition complex subunit 5 C-terminal" evidence="8">
    <location>
        <begin position="306"/>
        <end position="444"/>
    </location>
</feature>
<proteinExistence type="inferred from homology"/>
<sequence length="447" mass="50279">MAESLSNASYGQRFIGRESQLKQLTLLLSESFSSPPTIVAHGPEATGKTALIQSYLQRSATPFVMLQCRECITSRHLLERIITECQGAHNNESVDGDRGTHQRCESINAFTVALSSILAGAEKFIIALDGIDELHDAPPSLVPAMARLGEMIPALTILLIVRYPTARFLRASGIPHIYFPPYNREQASAILSLDAPNVFPSGQAPEGYTEEELEVENVWVWSRFCQAVWDALAKGAANDLVSFRSICDRLWRPFVQPIVDGTFGFRDFSRLIVSQKRYLQEESCLEDSLIVEMDSLQSKQVTTHEFPYFTKWLLCAAYLASHNPARMDTIYFMKATERKRRKKGGGTAAGRQSKTRKIPRHLLSPAAFSLDRLLSILHAILPHDFTSNVDIYTQMATLSSLRLLVRSGIYSSDALDRTGKWRVTYNWDYTLRLARSLNFDITDYVAE</sequence>
<dbReference type="InterPro" id="IPR027417">
    <property type="entry name" value="P-loop_NTPase"/>
</dbReference>
<dbReference type="GO" id="GO:0006270">
    <property type="term" value="P:DNA replication initiation"/>
    <property type="evidence" value="ECO:0007669"/>
    <property type="project" value="TreeGrafter"/>
</dbReference>
<dbReference type="SUPFAM" id="SSF52540">
    <property type="entry name" value="P-loop containing nucleoside triphosphate hydrolases"/>
    <property type="match status" value="1"/>
</dbReference>
<evidence type="ECO:0000313" key="10">
    <source>
        <dbReference type="EMBL" id="KAF2155848.1"/>
    </source>
</evidence>
<keyword evidence="6" id="KW-0539">Nucleus</keyword>
<dbReference type="AlphaFoldDB" id="A0A9P4MK29"/>
<evidence type="ECO:0000256" key="2">
    <source>
        <dbReference type="ARBA" id="ARBA00006269"/>
    </source>
</evidence>
<evidence type="ECO:0000259" key="7">
    <source>
        <dbReference type="Pfam" id="PF13191"/>
    </source>
</evidence>
<dbReference type="GO" id="GO:0005664">
    <property type="term" value="C:nuclear origin of replication recognition complex"/>
    <property type="evidence" value="ECO:0007669"/>
    <property type="project" value="TreeGrafter"/>
</dbReference>
<gene>
    <name evidence="10" type="ORF">K461DRAFT_274887</name>
</gene>
<dbReference type="InterPro" id="IPR048866">
    <property type="entry name" value="ORC5_lid"/>
</dbReference>
<evidence type="ECO:0000256" key="4">
    <source>
        <dbReference type="ARBA" id="ARBA00022741"/>
    </source>
</evidence>
<reference evidence="10" key="1">
    <citation type="journal article" date="2020" name="Stud. Mycol.">
        <title>101 Dothideomycetes genomes: a test case for predicting lifestyles and emergence of pathogens.</title>
        <authorList>
            <person name="Haridas S."/>
            <person name="Albert R."/>
            <person name="Binder M."/>
            <person name="Bloem J."/>
            <person name="Labutti K."/>
            <person name="Salamov A."/>
            <person name="Andreopoulos B."/>
            <person name="Baker S."/>
            <person name="Barry K."/>
            <person name="Bills G."/>
            <person name="Bluhm B."/>
            <person name="Cannon C."/>
            <person name="Castanera R."/>
            <person name="Culley D."/>
            <person name="Daum C."/>
            <person name="Ezra D."/>
            <person name="Gonzalez J."/>
            <person name="Henrissat B."/>
            <person name="Kuo A."/>
            <person name="Liang C."/>
            <person name="Lipzen A."/>
            <person name="Lutzoni F."/>
            <person name="Magnuson J."/>
            <person name="Mondo S."/>
            <person name="Nolan M."/>
            <person name="Ohm R."/>
            <person name="Pangilinan J."/>
            <person name="Park H.-J."/>
            <person name="Ramirez L."/>
            <person name="Alfaro M."/>
            <person name="Sun H."/>
            <person name="Tritt A."/>
            <person name="Yoshinaga Y."/>
            <person name="Zwiers L.-H."/>
            <person name="Turgeon B."/>
            <person name="Goodwin S."/>
            <person name="Spatafora J."/>
            <person name="Crous P."/>
            <person name="Grigoriev I."/>
        </authorList>
    </citation>
    <scope>NUCLEOTIDE SEQUENCE</scope>
    <source>
        <strain evidence="10">CBS 260.36</strain>
    </source>
</reference>
<dbReference type="Pfam" id="PF21639">
    <property type="entry name" value="ORC5_lid"/>
    <property type="match status" value="1"/>
</dbReference>
<dbReference type="GO" id="GO:0003688">
    <property type="term" value="F:DNA replication origin binding"/>
    <property type="evidence" value="ECO:0007669"/>
    <property type="project" value="TreeGrafter"/>
</dbReference>
<keyword evidence="4" id="KW-0547">Nucleotide-binding</keyword>
<dbReference type="InterPro" id="IPR020796">
    <property type="entry name" value="ORC5"/>
</dbReference>
<keyword evidence="11" id="KW-1185">Reference proteome</keyword>